<comment type="function">
    <text evidence="7">Rapidly hydrolyzes choline released into the synapse.</text>
</comment>
<evidence type="ECO:0000256" key="1">
    <source>
        <dbReference type="ARBA" id="ARBA00005964"/>
    </source>
</evidence>
<dbReference type="InterPro" id="IPR019819">
    <property type="entry name" value="Carboxylesterase_B_CS"/>
</dbReference>
<evidence type="ECO:0000256" key="9">
    <source>
        <dbReference type="PIRSR" id="PIRSR600997-1"/>
    </source>
</evidence>
<proteinExistence type="inferred from homology"/>
<keyword evidence="4" id="KW-0531">Neurotransmitter degradation</keyword>
<dbReference type="InterPro" id="IPR050654">
    <property type="entry name" value="AChE-related_enzymes"/>
</dbReference>
<dbReference type="FunFam" id="3.40.50.1820:FF:000029">
    <property type="entry name" value="Acetylcholinesterase"/>
    <property type="match status" value="1"/>
</dbReference>
<evidence type="ECO:0000313" key="13">
    <source>
        <dbReference type="Proteomes" id="UP000747542"/>
    </source>
</evidence>
<gene>
    <name evidence="12" type="primary">Ache-L4</name>
    <name evidence="12" type="ORF">Hamer_G024154</name>
</gene>
<dbReference type="EMBL" id="JAHLQT010010223">
    <property type="protein sequence ID" value="KAG7172864.1"/>
    <property type="molecule type" value="Genomic_DNA"/>
</dbReference>
<feature type="chain" id="PRO_5035342067" description="Carboxylic ester hydrolase" evidence="10">
    <location>
        <begin position="23"/>
        <end position="560"/>
    </location>
</feature>
<evidence type="ECO:0000256" key="8">
    <source>
        <dbReference type="ARBA" id="ARBA00048484"/>
    </source>
</evidence>
<dbReference type="Gene3D" id="3.40.50.1820">
    <property type="entry name" value="alpha/beta hydrolase"/>
    <property type="match status" value="1"/>
</dbReference>
<evidence type="ECO:0000256" key="10">
    <source>
        <dbReference type="RuleBase" id="RU361235"/>
    </source>
</evidence>
<feature type="domain" description="Carboxylesterase type B" evidence="11">
    <location>
        <begin position="26"/>
        <end position="549"/>
    </location>
</feature>
<dbReference type="PANTHER" id="PTHR43918">
    <property type="entry name" value="ACETYLCHOLINESTERASE"/>
    <property type="match status" value="1"/>
</dbReference>
<dbReference type="GO" id="GO:0005615">
    <property type="term" value="C:extracellular space"/>
    <property type="evidence" value="ECO:0007669"/>
    <property type="project" value="TreeGrafter"/>
</dbReference>
<feature type="active site" description="Acyl-ester intermediate" evidence="9">
    <location>
        <position position="220"/>
    </location>
</feature>
<comment type="catalytic activity">
    <reaction evidence="8">
        <text>acetylcholine + H2O = choline + acetate + H(+)</text>
        <dbReference type="Rhea" id="RHEA:17561"/>
        <dbReference type="ChEBI" id="CHEBI:15354"/>
        <dbReference type="ChEBI" id="CHEBI:15355"/>
        <dbReference type="ChEBI" id="CHEBI:15377"/>
        <dbReference type="ChEBI" id="CHEBI:15378"/>
        <dbReference type="ChEBI" id="CHEBI:30089"/>
        <dbReference type="EC" id="3.1.1.7"/>
    </reaction>
</comment>
<dbReference type="AlphaFoldDB" id="A0A8J5N4I4"/>
<evidence type="ECO:0000256" key="4">
    <source>
        <dbReference type="ARBA" id="ARBA00022867"/>
    </source>
</evidence>
<dbReference type="InterPro" id="IPR019826">
    <property type="entry name" value="Carboxylesterase_B_AS"/>
</dbReference>
<dbReference type="CDD" id="cd00312">
    <property type="entry name" value="Esterase_lipase"/>
    <property type="match status" value="1"/>
</dbReference>
<keyword evidence="6" id="KW-0325">Glycoprotein</keyword>
<keyword evidence="2" id="KW-0719">Serine esterase</keyword>
<accession>A0A8J5N4I4</accession>
<dbReference type="PROSITE" id="PS00941">
    <property type="entry name" value="CARBOXYLESTERASE_B_2"/>
    <property type="match status" value="1"/>
</dbReference>
<feature type="signal peptide" evidence="10">
    <location>
        <begin position="1"/>
        <end position="22"/>
    </location>
</feature>
<dbReference type="EC" id="3.1.1.-" evidence="10"/>
<dbReference type="GO" id="GO:0006581">
    <property type="term" value="P:acetylcholine catabolic process"/>
    <property type="evidence" value="ECO:0007669"/>
    <property type="project" value="TreeGrafter"/>
</dbReference>
<comment type="caution">
    <text evidence="12">The sequence shown here is derived from an EMBL/GenBank/DDBJ whole genome shotgun (WGS) entry which is preliminary data.</text>
</comment>
<feature type="active site" description="Charge relay system" evidence="9">
    <location>
        <position position="459"/>
    </location>
</feature>
<sequence>MAWRSVVVVAWVMVTAVCGAEARDPLVVQTLKGSVRGVTLTTVTGRQVDAWYNIPFAQPPVGDLRFRHPRPIDRWHGVKDTIMLPKSCVQLPDTFFGDFDGSTMWNPNTEMSEDCLYLNVVVPKPRPRNAAVMVWIYGGGFYSGTSTLDVYDYKMLAAEQEVIVVAPQYRVASLGFLYMENSDVPGNAGLFDQLMALQWIRDNIRLFGGNPENITLFGESAGAVSVSMHLLSPLSRHLYSQAIMQSGSATAPWAIITKEESILRGLRLAEAVGCPHDPNNMTAVVNCLRETDAQKLVHNEPSSGICEFPFVPIIDGSFLDELPGKSLKNKNFKKTNIMMGSNTEEGFWFIIYFLSNIFRRDDDISVTRPQFENSVRELHPYFNEVVRQAIMFEYTDWVAPDEGAMYRNAIDKMVGDYHFTCNVNEFAYHYAAAGNNVYMYYYKHRSSQHLWPKWMGVLHGDEISFLFGQPLNPEKSYTVEEQELSRRIMTYWANFAKTGNPSEGTKSMWTKTYWPVHTTTGREYLTLDINNSTTATTGKGPRLKKCAFWKKFAPKLLKLT</sequence>
<evidence type="ECO:0000313" key="12">
    <source>
        <dbReference type="EMBL" id="KAG7172864.1"/>
    </source>
</evidence>
<dbReference type="SUPFAM" id="SSF53474">
    <property type="entry name" value="alpha/beta-Hydrolases"/>
    <property type="match status" value="1"/>
</dbReference>
<dbReference type="InterPro" id="IPR002018">
    <property type="entry name" value="CarbesteraseB"/>
</dbReference>
<organism evidence="12 13">
    <name type="scientific">Homarus americanus</name>
    <name type="common">American lobster</name>
    <dbReference type="NCBI Taxonomy" id="6706"/>
    <lineage>
        <taxon>Eukaryota</taxon>
        <taxon>Metazoa</taxon>
        <taxon>Ecdysozoa</taxon>
        <taxon>Arthropoda</taxon>
        <taxon>Crustacea</taxon>
        <taxon>Multicrustacea</taxon>
        <taxon>Malacostraca</taxon>
        <taxon>Eumalacostraca</taxon>
        <taxon>Eucarida</taxon>
        <taxon>Decapoda</taxon>
        <taxon>Pleocyemata</taxon>
        <taxon>Astacidea</taxon>
        <taxon>Nephropoidea</taxon>
        <taxon>Nephropidae</taxon>
        <taxon>Homarus</taxon>
    </lineage>
</organism>
<dbReference type="GO" id="GO:0005886">
    <property type="term" value="C:plasma membrane"/>
    <property type="evidence" value="ECO:0007669"/>
    <property type="project" value="TreeGrafter"/>
</dbReference>
<dbReference type="Proteomes" id="UP000747542">
    <property type="component" value="Unassembled WGS sequence"/>
</dbReference>
<reference evidence="12" key="1">
    <citation type="journal article" date="2021" name="Sci. Adv.">
        <title>The American lobster genome reveals insights on longevity, neural, and immune adaptations.</title>
        <authorList>
            <person name="Polinski J.M."/>
            <person name="Zimin A.V."/>
            <person name="Clark K.F."/>
            <person name="Kohn A.B."/>
            <person name="Sadowski N."/>
            <person name="Timp W."/>
            <person name="Ptitsyn A."/>
            <person name="Khanna P."/>
            <person name="Romanova D.Y."/>
            <person name="Williams P."/>
            <person name="Greenwood S.J."/>
            <person name="Moroz L.L."/>
            <person name="Walt D.R."/>
            <person name="Bodnar A.G."/>
        </authorList>
    </citation>
    <scope>NUCLEOTIDE SEQUENCE</scope>
    <source>
        <strain evidence="12">GMGI-L3</strain>
    </source>
</reference>
<evidence type="ECO:0000256" key="6">
    <source>
        <dbReference type="ARBA" id="ARBA00023180"/>
    </source>
</evidence>
<feature type="non-terminal residue" evidence="12">
    <location>
        <position position="1"/>
    </location>
</feature>
<dbReference type="PANTHER" id="PTHR43918:SF12">
    <property type="entry name" value="ACETYLCHOLINESTERASE 1"/>
    <property type="match status" value="1"/>
</dbReference>
<keyword evidence="13" id="KW-1185">Reference proteome</keyword>
<feature type="active site" description="Charge relay system" evidence="9">
    <location>
        <position position="345"/>
    </location>
</feature>
<evidence type="ECO:0000259" key="11">
    <source>
        <dbReference type="Pfam" id="PF00135"/>
    </source>
</evidence>
<dbReference type="Pfam" id="PF00135">
    <property type="entry name" value="COesterase"/>
    <property type="match status" value="1"/>
</dbReference>
<dbReference type="PROSITE" id="PS00122">
    <property type="entry name" value="CARBOXYLESTERASE_B_1"/>
    <property type="match status" value="1"/>
</dbReference>
<dbReference type="GO" id="GO:0019695">
    <property type="term" value="P:choline metabolic process"/>
    <property type="evidence" value="ECO:0007669"/>
    <property type="project" value="TreeGrafter"/>
</dbReference>
<evidence type="ECO:0000256" key="3">
    <source>
        <dbReference type="ARBA" id="ARBA00022801"/>
    </source>
</evidence>
<comment type="similarity">
    <text evidence="1 10">Belongs to the type-B carboxylesterase/lipase family.</text>
</comment>
<keyword evidence="5" id="KW-1015">Disulfide bond</keyword>
<dbReference type="InterPro" id="IPR000997">
    <property type="entry name" value="Cholinesterase"/>
</dbReference>
<evidence type="ECO:0000256" key="5">
    <source>
        <dbReference type="ARBA" id="ARBA00023157"/>
    </source>
</evidence>
<dbReference type="PRINTS" id="PR00878">
    <property type="entry name" value="CHOLNESTRASE"/>
</dbReference>
<evidence type="ECO:0000256" key="2">
    <source>
        <dbReference type="ARBA" id="ARBA00022487"/>
    </source>
</evidence>
<evidence type="ECO:0000256" key="7">
    <source>
        <dbReference type="ARBA" id="ARBA00037263"/>
    </source>
</evidence>
<name>A0A8J5N4I4_HOMAM</name>
<keyword evidence="3 10" id="KW-0378">Hydrolase</keyword>
<dbReference type="InterPro" id="IPR029058">
    <property type="entry name" value="AB_hydrolase_fold"/>
</dbReference>
<protein>
    <recommendedName>
        <fullName evidence="10">Carboxylic ester hydrolase</fullName>
        <ecNumber evidence="10">3.1.1.-</ecNumber>
    </recommendedName>
</protein>
<dbReference type="GO" id="GO:0003990">
    <property type="term" value="F:acetylcholinesterase activity"/>
    <property type="evidence" value="ECO:0007669"/>
    <property type="project" value="UniProtKB-EC"/>
</dbReference>
<keyword evidence="10" id="KW-0732">Signal</keyword>